<keyword evidence="2" id="KW-1185">Reference proteome</keyword>
<proteinExistence type="predicted"/>
<dbReference type="OrthoDB" id="893348at2"/>
<dbReference type="AlphaFoldDB" id="A0A2M9BA62"/>
<dbReference type="Proteomes" id="UP000228535">
    <property type="component" value="Unassembled WGS sequence"/>
</dbReference>
<sequence length="179" mass="21282">MRPYRVEYVQLRGWEVDITGLWLAENEDWLLLRYIPVDYVVDGFVLLAKQHIVSRKPQKGQQQTEQILRLKGVQQVLPPDFRFSDTSSLLRWTEEQYGLVHFMEEETSAYFGWLNEADLVHFWLDTLDPNASVMAREEDELPFVFGEIRLIFFNDDYSQSLKLLWQHKSRQNPLLTSDN</sequence>
<comment type="caution">
    <text evidence="1">The sequence shown here is derived from an EMBL/GenBank/DDBJ whole genome shotgun (WGS) entry which is preliminary data.</text>
</comment>
<accession>A0A2M9BA62</accession>
<dbReference type="RefSeq" id="WP_100337427.1">
    <property type="nucleotide sequence ID" value="NZ_PGFA01000002.1"/>
</dbReference>
<reference evidence="1 2" key="1">
    <citation type="submission" date="2017-11" db="EMBL/GenBank/DDBJ databases">
        <title>Genomic Encyclopedia of Archaeal and Bacterial Type Strains, Phase II (KMG-II): From Individual Species to Whole Genera.</title>
        <authorList>
            <person name="Goeker M."/>
        </authorList>
    </citation>
    <scope>NUCLEOTIDE SEQUENCE [LARGE SCALE GENOMIC DNA]</scope>
    <source>
        <strain evidence="1 2">DSM 11115</strain>
    </source>
</reference>
<protein>
    <submittedName>
        <fullName evidence="1">Uncharacterized protein</fullName>
    </submittedName>
</protein>
<dbReference type="EMBL" id="PGFA01000002">
    <property type="protein sequence ID" value="PJJ54827.1"/>
    <property type="molecule type" value="Genomic_DNA"/>
</dbReference>
<name>A0A2M9BA62_9BACT</name>
<organism evidence="1 2">
    <name type="scientific">Hymenobacter chitinivorans DSM 11115</name>
    <dbReference type="NCBI Taxonomy" id="1121954"/>
    <lineage>
        <taxon>Bacteria</taxon>
        <taxon>Pseudomonadati</taxon>
        <taxon>Bacteroidota</taxon>
        <taxon>Cytophagia</taxon>
        <taxon>Cytophagales</taxon>
        <taxon>Hymenobacteraceae</taxon>
        <taxon>Hymenobacter</taxon>
    </lineage>
</organism>
<gene>
    <name evidence="1" type="ORF">CLV45_3173</name>
</gene>
<evidence type="ECO:0000313" key="2">
    <source>
        <dbReference type="Proteomes" id="UP000228535"/>
    </source>
</evidence>
<evidence type="ECO:0000313" key="1">
    <source>
        <dbReference type="EMBL" id="PJJ54827.1"/>
    </source>
</evidence>